<dbReference type="GO" id="GO:0043565">
    <property type="term" value="F:sequence-specific DNA binding"/>
    <property type="evidence" value="ECO:0007669"/>
    <property type="project" value="InterPro"/>
</dbReference>
<dbReference type="EMBL" id="JAJSON010000014">
    <property type="protein sequence ID" value="MCG9971024.1"/>
    <property type="molecule type" value="Genomic_DNA"/>
</dbReference>
<name>A0A9X2A505_9FLAO</name>
<dbReference type="InterPro" id="IPR010921">
    <property type="entry name" value="Trp_repressor/repl_initiator"/>
</dbReference>
<dbReference type="SUPFAM" id="SSF48295">
    <property type="entry name" value="TrpR-like"/>
    <property type="match status" value="1"/>
</dbReference>
<dbReference type="CDD" id="cd06571">
    <property type="entry name" value="Bac_DnaA_C"/>
    <property type="match status" value="1"/>
</dbReference>
<dbReference type="Gene3D" id="1.10.1750.10">
    <property type="match status" value="1"/>
</dbReference>
<gene>
    <name evidence="2" type="ORF">LU635_05185</name>
</gene>
<dbReference type="Proteomes" id="UP001139344">
    <property type="component" value="Unassembled WGS sequence"/>
</dbReference>
<keyword evidence="3" id="KW-1185">Reference proteome</keyword>
<proteinExistence type="predicted"/>
<dbReference type="AlphaFoldDB" id="A0A9X2A505"/>
<reference evidence="2" key="1">
    <citation type="submission" date="2021-12" db="EMBL/GenBank/DDBJ databases">
        <title>Description of Gramella crocea sp. nov., a new bacterium isolated from activated sludge.</title>
        <authorList>
            <person name="Zhang X."/>
        </authorList>
    </citation>
    <scope>NUCLEOTIDE SEQUENCE</scope>
    <source>
        <strain evidence="2">YB25</strain>
    </source>
</reference>
<dbReference type="GO" id="GO:0005524">
    <property type="term" value="F:ATP binding"/>
    <property type="evidence" value="ECO:0007669"/>
    <property type="project" value="InterPro"/>
</dbReference>
<dbReference type="GO" id="GO:0006275">
    <property type="term" value="P:regulation of DNA replication"/>
    <property type="evidence" value="ECO:0007669"/>
    <property type="project" value="InterPro"/>
</dbReference>
<dbReference type="InterPro" id="IPR013159">
    <property type="entry name" value="DnaA_C"/>
</dbReference>
<dbReference type="GO" id="GO:0006270">
    <property type="term" value="P:DNA replication initiation"/>
    <property type="evidence" value="ECO:0007669"/>
    <property type="project" value="InterPro"/>
</dbReference>
<evidence type="ECO:0000313" key="3">
    <source>
        <dbReference type="Proteomes" id="UP001139344"/>
    </source>
</evidence>
<evidence type="ECO:0000313" key="2">
    <source>
        <dbReference type="EMBL" id="MCG9971024.1"/>
    </source>
</evidence>
<dbReference type="Pfam" id="PF08299">
    <property type="entry name" value="Bac_DnaA_C"/>
    <property type="match status" value="1"/>
</dbReference>
<accession>A0A9X2A505</accession>
<protein>
    <recommendedName>
        <fullName evidence="1">Chromosomal replication initiator DnaA C-terminal domain-containing protein</fullName>
    </recommendedName>
</protein>
<evidence type="ECO:0000259" key="1">
    <source>
        <dbReference type="SMART" id="SM00760"/>
    </source>
</evidence>
<dbReference type="SMART" id="SM00760">
    <property type="entry name" value="Bac_DnaA_C"/>
    <property type="match status" value="1"/>
</dbReference>
<sequence>MIPLEVIHEQICHYYGIEKGEIFKNTRRRDIVERRYMFYYFAKKFNPTMSYQYIGNYSLQKDHATVMHGIRKINDLKHIDNDINKDVIALFNHLTEYQENDKSLILIKEHLSLKIHKCKNVSELKTRIPEFINEL</sequence>
<dbReference type="RefSeq" id="WP_240096912.1">
    <property type="nucleotide sequence ID" value="NZ_JAJSON010000014.1"/>
</dbReference>
<feature type="domain" description="Chromosomal replication initiator DnaA C-terminal" evidence="1">
    <location>
        <begin position="3"/>
        <end position="73"/>
    </location>
</feature>
<comment type="caution">
    <text evidence="2">The sequence shown here is derived from an EMBL/GenBank/DDBJ whole genome shotgun (WGS) entry which is preliminary data.</text>
</comment>
<organism evidence="2 3">
    <name type="scientific">Christiangramia crocea</name>
    <dbReference type="NCBI Taxonomy" id="2904124"/>
    <lineage>
        <taxon>Bacteria</taxon>
        <taxon>Pseudomonadati</taxon>
        <taxon>Bacteroidota</taxon>
        <taxon>Flavobacteriia</taxon>
        <taxon>Flavobacteriales</taxon>
        <taxon>Flavobacteriaceae</taxon>
        <taxon>Christiangramia</taxon>
    </lineage>
</organism>